<dbReference type="Proteomes" id="UP000277212">
    <property type="component" value="Unassembled WGS sequence"/>
</dbReference>
<organism evidence="1 2">
    <name type="scientific">Fusarium kuroshium</name>
    <dbReference type="NCBI Taxonomy" id="2010991"/>
    <lineage>
        <taxon>Eukaryota</taxon>
        <taxon>Fungi</taxon>
        <taxon>Dikarya</taxon>
        <taxon>Ascomycota</taxon>
        <taxon>Pezizomycotina</taxon>
        <taxon>Sordariomycetes</taxon>
        <taxon>Hypocreomycetidae</taxon>
        <taxon>Hypocreales</taxon>
        <taxon>Nectriaceae</taxon>
        <taxon>Fusarium</taxon>
        <taxon>Fusarium solani species complex</taxon>
    </lineage>
</organism>
<sequence length="140" mass="16120">MTPLCIMLLVNHDNTSIPGQWAILVAKDRRHKGTLFRAFERRSRGINREIRNDFVIDRRETVSIITLGAVLDSEVPLLEEIATEVDMPWPKGACSKKFDCREWVILFVQGLVQESFLRPCVMDKLRMAREIELDGPALRV</sequence>
<dbReference type="OrthoDB" id="5055576at2759"/>
<proteinExistence type="predicted"/>
<comment type="caution">
    <text evidence="1">The sequence shown here is derived from an EMBL/GenBank/DDBJ whole genome shotgun (WGS) entry which is preliminary data.</text>
</comment>
<name>A0A3M2SGD1_9HYPO</name>
<evidence type="ECO:0000313" key="2">
    <source>
        <dbReference type="Proteomes" id="UP000277212"/>
    </source>
</evidence>
<keyword evidence="2" id="KW-1185">Reference proteome</keyword>
<dbReference type="InterPro" id="IPR046670">
    <property type="entry name" value="DUF6540"/>
</dbReference>
<reference evidence="1 2" key="1">
    <citation type="submission" date="2017-06" db="EMBL/GenBank/DDBJ databases">
        <title>Comparative genomic analysis of Ambrosia Fusariam Clade fungi.</title>
        <authorList>
            <person name="Stajich J.E."/>
            <person name="Carrillo J."/>
            <person name="Kijimoto T."/>
            <person name="Eskalen A."/>
            <person name="O'Donnell K."/>
            <person name="Kasson M."/>
        </authorList>
    </citation>
    <scope>NUCLEOTIDE SEQUENCE [LARGE SCALE GENOMIC DNA]</scope>
    <source>
        <strain evidence="1">UCR3666</strain>
    </source>
</reference>
<dbReference type="EMBL" id="NKUJ01000045">
    <property type="protein sequence ID" value="RMJ16614.1"/>
    <property type="molecule type" value="Genomic_DNA"/>
</dbReference>
<dbReference type="AlphaFoldDB" id="A0A3M2SGD1"/>
<dbReference type="Pfam" id="PF20174">
    <property type="entry name" value="DUF6540"/>
    <property type="match status" value="1"/>
</dbReference>
<protein>
    <submittedName>
        <fullName evidence="1">Uncharacterized protein</fullName>
    </submittedName>
</protein>
<gene>
    <name evidence="1" type="ORF">CDV36_003752</name>
</gene>
<evidence type="ECO:0000313" key="1">
    <source>
        <dbReference type="EMBL" id="RMJ16614.1"/>
    </source>
</evidence>
<accession>A0A3M2SGD1</accession>